<evidence type="ECO:0000256" key="1">
    <source>
        <dbReference type="SAM" id="MobiDB-lite"/>
    </source>
</evidence>
<evidence type="ECO:0000313" key="3">
    <source>
        <dbReference type="Proteomes" id="UP000634476"/>
    </source>
</evidence>
<gene>
    <name evidence="2" type="ORF">Pta02_47730</name>
</gene>
<dbReference type="Proteomes" id="UP000634476">
    <property type="component" value="Unassembled WGS sequence"/>
</dbReference>
<proteinExistence type="predicted"/>
<sequence length="102" mass="11291">MVQGRLRAPEHERRNAYHRKRVAAIVDPAERLTAHIDWVRSVLAAIPHPVDRDCARDVLSAVLRDFAERMSLPPGVAPPAAAGESLPDGPRRGALHLLPRTR</sequence>
<accession>A0A8J3T0Q0</accession>
<comment type="caution">
    <text evidence="2">The sequence shown here is derived from an EMBL/GenBank/DDBJ whole genome shotgun (WGS) entry which is preliminary data.</text>
</comment>
<evidence type="ECO:0000313" key="2">
    <source>
        <dbReference type="EMBL" id="GII02765.1"/>
    </source>
</evidence>
<reference evidence="2" key="1">
    <citation type="submission" date="2021-01" db="EMBL/GenBank/DDBJ databases">
        <title>Whole genome shotgun sequence of Planobispora takensis NBRC 109077.</title>
        <authorList>
            <person name="Komaki H."/>
            <person name="Tamura T."/>
        </authorList>
    </citation>
    <scope>NUCLEOTIDE SEQUENCE</scope>
    <source>
        <strain evidence="2">NBRC 109077</strain>
    </source>
</reference>
<organism evidence="2 3">
    <name type="scientific">Planobispora takensis</name>
    <dbReference type="NCBI Taxonomy" id="1367882"/>
    <lineage>
        <taxon>Bacteria</taxon>
        <taxon>Bacillati</taxon>
        <taxon>Actinomycetota</taxon>
        <taxon>Actinomycetes</taxon>
        <taxon>Streptosporangiales</taxon>
        <taxon>Streptosporangiaceae</taxon>
        <taxon>Planobispora</taxon>
    </lineage>
</organism>
<dbReference type="EMBL" id="BOOK01000035">
    <property type="protein sequence ID" value="GII02765.1"/>
    <property type="molecule type" value="Genomic_DNA"/>
</dbReference>
<dbReference type="AlphaFoldDB" id="A0A8J3T0Q0"/>
<protein>
    <submittedName>
        <fullName evidence="2">Uncharacterized protein</fullName>
    </submittedName>
</protein>
<name>A0A8J3T0Q0_9ACTN</name>
<keyword evidence="3" id="KW-1185">Reference proteome</keyword>
<feature type="region of interest" description="Disordered" evidence="1">
    <location>
        <begin position="71"/>
        <end position="102"/>
    </location>
</feature>